<dbReference type="InterPro" id="IPR050612">
    <property type="entry name" value="Prok_Mopterin_Oxidored"/>
</dbReference>
<reference evidence="10" key="1">
    <citation type="submission" date="2016-11" db="EMBL/GenBank/DDBJ databases">
        <authorList>
            <person name="Varghese N."/>
            <person name="Submissions S."/>
        </authorList>
    </citation>
    <scope>NUCLEOTIDE SEQUENCE [LARGE SCALE GENOMIC DNA]</scope>
    <source>
        <strain evidence="10">USBA-503</strain>
    </source>
</reference>
<dbReference type="InterPro" id="IPR006655">
    <property type="entry name" value="Mopterin_OxRdtase_prok_CS"/>
</dbReference>
<evidence type="ECO:0000256" key="1">
    <source>
        <dbReference type="ARBA" id="ARBA00001942"/>
    </source>
</evidence>
<gene>
    <name evidence="9" type="ORF">SAMN05443507_11553</name>
</gene>
<dbReference type="GO" id="GO:0051536">
    <property type="term" value="F:iron-sulfur cluster binding"/>
    <property type="evidence" value="ECO:0007669"/>
    <property type="project" value="UniProtKB-KW"/>
</dbReference>
<dbReference type="Gene3D" id="2.40.40.20">
    <property type="match status" value="1"/>
</dbReference>
<dbReference type="PROSITE" id="PS51669">
    <property type="entry name" value="4FE4S_MOW_BIS_MGD"/>
    <property type="match status" value="1"/>
</dbReference>
<evidence type="ECO:0000313" key="9">
    <source>
        <dbReference type="EMBL" id="SHK51227.1"/>
    </source>
</evidence>
<dbReference type="GO" id="GO:0046872">
    <property type="term" value="F:metal ion binding"/>
    <property type="evidence" value="ECO:0007669"/>
    <property type="project" value="UniProtKB-KW"/>
</dbReference>
<dbReference type="Gene3D" id="3.40.50.740">
    <property type="match status" value="1"/>
</dbReference>
<dbReference type="InterPro" id="IPR006963">
    <property type="entry name" value="Mopterin_OxRdtase_4Fe-4S_dom"/>
</dbReference>
<dbReference type="PANTHER" id="PTHR43742">
    <property type="entry name" value="TRIMETHYLAMINE-N-OXIDE REDUCTASE"/>
    <property type="match status" value="1"/>
</dbReference>
<dbReference type="Pfam" id="PF00384">
    <property type="entry name" value="Molybdopterin"/>
    <property type="match status" value="1"/>
</dbReference>
<name>A0A1M6T2R0_9BACL</name>
<accession>A0A1M6T2R0</accession>
<sequence>MTERTIITACPLDCYDACSFSVTEENGQITQLEGNKDHPITKGVICGRGRRLKERTYASYRILHPLKRVQDKWVRLSWEQAISEISRNIRQAMDLYGHQSIFHCYDWGSGALLKSLNQRFFYALGGCTETVGSLCWNAGLQAQQYDMGEARSHAPDDLLNSSAIVVWGRNAAVTNMHILPFLREAQSLGAKLWIINPLPTDLDARADKVISLRPGTDGVLALAVLKRCIQFGYLDWEFINQYSIGWEEFESQLSAFDYEDLVRQTGVSAEDIHQLAELYGTKQPVATLLGIGLQRYQNGGQNIRAIDALVAATGHIGVPGGGVQYASRDMGQYFDTKVLTGDVPENIRTFSRGKIAECMETAEPPIQVMVVTRTNPLTQIPNTKKLESVLKKVPCKVVIDTFMTRTAEMADYILPCTTVFEEEDFTYTTMWHAYGNFIQPVVSAQGEAKADWEIFKELANSLGLHELYDGSPKEWIAKALRPLIQTGVSLDEAKQRGFIKVPLSDIAFEDKKFLTSSGRFEFASDKAEKDGLPRTAVDGWKALTPLDEGQYHLITAHPRKSENSQHAEFPKLPSMPIVQIHFREAEKMGIVAGDIVQISTQNGVLLAEVRLLKTGYPKAVLLEEGWWNGEHTINHLTGNEMADMGDQTAQYECLCTISPIQQEGNEDK</sequence>
<organism evidence="9 10">
    <name type="scientific">Alicyclobacillus tolerans</name>
    <dbReference type="NCBI Taxonomy" id="90970"/>
    <lineage>
        <taxon>Bacteria</taxon>
        <taxon>Bacillati</taxon>
        <taxon>Bacillota</taxon>
        <taxon>Bacilli</taxon>
        <taxon>Bacillales</taxon>
        <taxon>Alicyclobacillaceae</taxon>
        <taxon>Alicyclobacillus</taxon>
    </lineage>
</organism>
<dbReference type="CDD" id="cd02766">
    <property type="entry name" value="MopB_3"/>
    <property type="match status" value="1"/>
</dbReference>
<evidence type="ECO:0000256" key="3">
    <source>
        <dbReference type="ARBA" id="ARBA00022505"/>
    </source>
</evidence>
<keyword evidence="5" id="KW-0560">Oxidoreductase</keyword>
<keyword evidence="7" id="KW-0411">Iron-sulfur</keyword>
<dbReference type="GO" id="GO:0016491">
    <property type="term" value="F:oxidoreductase activity"/>
    <property type="evidence" value="ECO:0007669"/>
    <property type="project" value="UniProtKB-KW"/>
</dbReference>
<dbReference type="InterPro" id="IPR006657">
    <property type="entry name" value="MoPterin_dinucl-bd_dom"/>
</dbReference>
<dbReference type="AlphaFoldDB" id="A0A1M6T2R0"/>
<dbReference type="InterPro" id="IPR009010">
    <property type="entry name" value="Asp_de-COase-like_dom_sf"/>
</dbReference>
<evidence type="ECO:0000256" key="6">
    <source>
        <dbReference type="ARBA" id="ARBA00023004"/>
    </source>
</evidence>
<keyword evidence="4" id="KW-0479">Metal-binding</keyword>
<dbReference type="Gene3D" id="3.30.2070.10">
    <property type="entry name" value="Formate dehydrogenase/DMSO reductase"/>
    <property type="match status" value="1"/>
</dbReference>
<dbReference type="RefSeq" id="WP_072874389.1">
    <property type="nucleotide sequence ID" value="NZ_FRAF01000015.1"/>
</dbReference>
<dbReference type="EMBL" id="FRAF01000015">
    <property type="protein sequence ID" value="SHK51227.1"/>
    <property type="molecule type" value="Genomic_DNA"/>
</dbReference>
<feature type="domain" description="4Fe-4S Mo/W bis-MGD-type" evidence="8">
    <location>
        <begin position="3"/>
        <end position="60"/>
    </location>
</feature>
<dbReference type="SUPFAM" id="SSF50692">
    <property type="entry name" value="ADC-like"/>
    <property type="match status" value="1"/>
</dbReference>
<comment type="cofactor">
    <cofactor evidence="1">
        <name>Mo-bis(molybdopterin guanine dinucleotide)</name>
        <dbReference type="ChEBI" id="CHEBI:60539"/>
    </cofactor>
</comment>
<dbReference type="SUPFAM" id="SSF53706">
    <property type="entry name" value="Formate dehydrogenase/DMSO reductase, domains 1-3"/>
    <property type="match status" value="1"/>
</dbReference>
<keyword evidence="6" id="KW-0408">Iron</keyword>
<dbReference type="PANTHER" id="PTHR43742:SF6">
    <property type="entry name" value="OXIDOREDUCTASE YYAE-RELATED"/>
    <property type="match status" value="1"/>
</dbReference>
<dbReference type="SMART" id="SM00926">
    <property type="entry name" value="Molybdop_Fe4S4"/>
    <property type="match status" value="1"/>
</dbReference>
<evidence type="ECO:0000259" key="8">
    <source>
        <dbReference type="PROSITE" id="PS51669"/>
    </source>
</evidence>
<evidence type="ECO:0000313" key="10">
    <source>
        <dbReference type="Proteomes" id="UP000184016"/>
    </source>
</evidence>
<evidence type="ECO:0000256" key="7">
    <source>
        <dbReference type="ARBA" id="ARBA00023014"/>
    </source>
</evidence>
<dbReference type="Pfam" id="PF04879">
    <property type="entry name" value="Molybdop_Fe4S4"/>
    <property type="match status" value="1"/>
</dbReference>
<evidence type="ECO:0000256" key="4">
    <source>
        <dbReference type="ARBA" id="ARBA00022723"/>
    </source>
</evidence>
<keyword evidence="3" id="KW-0500">Molybdenum</keyword>
<dbReference type="Gene3D" id="2.20.25.90">
    <property type="entry name" value="ADC-like domains"/>
    <property type="match status" value="1"/>
</dbReference>
<keyword evidence="10" id="KW-1185">Reference proteome</keyword>
<dbReference type="STRING" id="1830138.SAMN05443507_11553"/>
<dbReference type="Gene3D" id="3.40.228.10">
    <property type="entry name" value="Dimethylsulfoxide Reductase, domain 2"/>
    <property type="match status" value="1"/>
</dbReference>
<evidence type="ECO:0000256" key="5">
    <source>
        <dbReference type="ARBA" id="ARBA00023002"/>
    </source>
</evidence>
<dbReference type="Pfam" id="PF01568">
    <property type="entry name" value="Molydop_binding"/>
    <property type="match status" value="1"/>
</dbReference>
<dbReference type="GO" id="GO:0043546">
    <property type="term" value="F:molybdopterin cofactor binding"/>
    <property type="evidence" value="ECO:0007669"/>
    <property type="project" value="InterPro"/>
</dbReference>
<dbReference type="InterPro" id="IPR006656">
    <property type="entry name" value="Mopterin_OxRdtase"/>
</dbReference>
<dbReference type="Proteomes" id="UP000184016">
    <property type="component" value="Unassembled WGS sequence"/>
</dbReference>
<evidence type="ECO:0000256" key="2">
    <source>
        <dbReference type="ARBA" id="ARBA00010312"/>
    </source>
</evidence>
<dbReference type="OrthoDB" id="9805142at2"/>
<proteinExistence type="inferred from homology"/>
<comment type="similarity">
    <text evidence="2">Belongs to the prokaryotic molybdopterin-containing oxidoreductase family.</text>
</comment>
<dbReference type="PROSITE" id="PS00490">
    <property type="entry name" value="MOLYBDOPTERIN_PROK_2"/>
    <property type="match status" value="1"/>
</dbReference>
<protein>
    <submittedName>
        <fullName evidence="9">Anaerobic selenocysteine-containing dehydrogenase</fullName>
    </submittedName>
</protein>